<evidence type="ECO:0000313" key="1">
    <source>
        <dbReference type="EMBL" id="SVD48748.1"/>
    </source>
</evidence>
<gene>
    <name evidence="1" type="ORF">METZ01_LOCUS401602</name>
</gene>
<organism evidence="1">
    <name type="scientific">marine metagenome</name>
    <dbReference type="NCBI Taxonomy" id="408172"/>
    <lineage>
        <taxon>unclassified sequences</taxon>
        <taxon>metagenomes</taxon>
        <taxon>ecological metagenomes</taxon>
    </lineage>
</organism>
<dbReference type="AlphaFoldDB" id="A0A382VS68"/>
<proteinExistence type="predicted"/>
<accession>A0A382VS68</accession>
<protein>
    <submittedName>
        <fullName evidence="1">Uncharacterized protein</fullName>
    </submittedName>
</protein>
<name>A0A382VS68_9ZZZZ</name>
<reference evidence="1" key="1">
    <citation type="submission" date="2018-05" db="EMBL/GenBank/DDBJ databases">
        <authorList>
            <person name="Lanie J.A."/>
            <person name="Ng W.-L."/>
            <person name="Kazmierczak K.M."/>
            <person name="Andrzejewski T.M."/>
            <person name="Davidsen T.M."/>
            <person name="Wayne K.J."/>
            <person name="Tettelin H."/>
            <person name="Glass J.I."/>
            <person name="Rusch D."/>
            <person name="Podicherti R."/>
            <person name="Tsui H.-C.T."/>
            <person name="Winkler M.E."/>
        </authorList>
    </citation>
    <scope>NUCLEOTIDE SEQUENCE</scope>
</reference>
<dbReference type="EMBL" id="UINC01153819">
    <property type="protein sequence ID" value="SVD48748.1"/>
    <property type="molecule type" value="Genomic_DNA"/>
</dbReference>
<sequence length="35" mass="3954">MQIDHQSVQQTISGNQIGIKVVGKIRKKDGVYKKQ</sequence>